<sequence length="127" mass="14949">MRFLLDTHIFLFFINGDRSISKKTIDILNNKEAEKYISIISIWEITIKINIGKLKLKDDIDSIFVLLEKHEIVVLYPSQASLNYYLELPMLHKDPFDRLIIAQAITEDLSLITDDQHIRNYPNLKLF</sequence>
<dbReference type="Proteomes" id="UP000199572">
    <property type="component" value="Unassembled WGS sequence"/>
</dbReference>
<reference evidence="2 3" key="1">
    <citation type="submission" date="2016-10" db="EMBL/GenBank/DDBJ databases">
        <authorList>
            <person name="de Groot N.N."/>
        </authorList>
    </citation>
    <scope>NUCLEOTIDE SEQUENCE [LARGE SCALE GENOMIC DNA]</scope>
    <source>
        <strain evidence="2 3">DSM 18610</strain>
    </source>
</reference>
<accession>A0A1H9NR38</accession>
<feature type="domain" description="PIN" evidence="1">
    <location>
        <begin position="4"/>
        <end position="122"/>
    </location>
</feature>
<dbReference type="InterPro" id="IPR052919">
    <property type="entry name" value="TA_system_RNase"/>
</dbReference>
<dbReference type="Pfam" id="PF01850">
    <property type="entry name" value="PIN"/>
    <property type="match status" value="1"/>
</dbReference>
<dbReference type="Gene3D" id="3.40.50.1010">
    <property type="entry name" value="5'-nuclease"/>
    <property type="match status" value="1"/>
</dbReference>
<dbReference type="PANTHER" id="PTHR36173">
    <property type="entry name" value="RIBONUCLEASE VAPC16-RELATED"/>
    <property type="match status" value="1"/>
</dbReference>
<name>A0A1H9NR38_9SPHI</name>
<dbReference type="CDD" id="cd09872">
    <property type="entry name" value="PIN_Sll0205-like"/>
    <property type="match status" value="1"/>
</dbReference>
<protein>
    <submittedName>
        <fullName evidence="2">PIN domain nuclease, a component of toxin-antitoxin system (PIN domain)</fullName>
    </submittedName>
</protein>
<dbReference type="PANTHER" id="PTHR36173:SF2">
    <property type="entry name" value="RIBONUCLEASE VAPC16"/>
    <property type="match status" value="1"/>
</dbReference>
<proteinExistence type="predicted"/>
<gene>
    <name evidence="2" type="ORF">SAMN04488023_10862</name>
</gene>
<organism evidence="2 3">
    <name type="scientific">Pedobacter rhizosphaerae</name>
    <dbReference type="NCBI Taxonomy" id="390241"/>
    <lineage>
        <taxon>Bacteria</taxon>
        <taxon>Pseudomonadati</taxon>
        <taxon>Bacteroidota</taxon>
        <taxon>Sphingobacteriia</taxon>
        <taxon>Sphingobacteriales</taxon>
        <taxon>Sphingobacteriaceae</taxon>
        <taxon>Pedobacter</taxon>
    </lineage>
</organism>
<dbReference type="OrthoDB" id="9798990at2"/>
<dbReference type="InterPro" id="IPR029060">
    <property type="entry name" value="PIN-like_dom_sf"/>
</dbReference>
<evidence type="ECO:0000313" key="2">
    <source>
        <dbReference type="EMBL" id="SER38089.1"/>
    </source>
</evidence>
<evidence type="ECO:0000259" key="1">
    <source>
        <dbReference type="Pfam" id="PF01850"/>
    </source>
</evidence>
<dbReference type="InterPro" id="IPR002716">
    <property type="entry name" value="PIN_dom"/>
</dbReference>
<dbReference type="SUPFAM" id="SSF88723">
    <property type="entry name" value="PIN domain-like"/>
    <property type="match status" value="1"/>
</dbReference>
<dbReference type="AlphaFoldDB" id="A0A1H9NR38"/>
<evidence type="ECO:0000313" key="3">
    <source>
        <dbReference type="Proteomes" id="UP000199572"/>
    </source>
</evidence>
<keyword evidence="3" id="KW-1185">Reference proteome</keyword>
<dbReference type="RefSeq" id="WP_090883460.1">
    <property type="nucleotide sequence ID" value="NZ_FOGG01000008.1"/>
</dbReference>
<dbReference type="InterPro" id="IPR041705">
    <property type="entry name" value="PIN_Sll0205"/>
</dbReference>
<dbReference type="STRING" id="390241.SAMN04488023_10862"/>
<dbReference type="EMBL" id="FOGG01000008">
    <property type="protein sequence ID" value="SER38089.1"/>
    <property type="molecule type" value="Genomic_DNA"/>
</dbReference>